<feature type="domain" description="Methyltransferase type 12" evidence="1">
    <location>
        <begin position="55"/>
        <end position="144"/>
    </location>
</feature>
<reference evidence="3" key="3">
    <citation type="submission" date="2025-08" db="UniProtKB">
        <authorList>
            <consortium name="RefSeq"/>
        </authorList>
    </citation>
    <scope>IDENTIFICATION</scope>
</reference>
<dbReference type="Proteomes" id="UP000675920">
    <property type="component" value="Unplaced"/>
</dbReference>
<keyword evidence="3" id="KW-0489">Methyltransferase</keyword>
<protein>
    <submittedName>
        <fullName evidence="3">Class I SAM-dependent methyltransferase</fullName>
        <ecNumber evidence="3">2.1.1.-</ecNumber>
    </submittedName>
</protein>
<dbReference type="RefSeq" id="WP_028311978.1">
    <property type="nucleotide sequence ID" value="NZ_AXWS01000014.1"/>
</dbReference>
<dbReference type="Pfam" id="PF08242">
    <property type="entry name" value="Methyltransf_12"/>
    <property type="match status" value="1"/>
</dbReference>
<evidence type="ECO:0000313" key="2">
    <source>
        <dbReference type="Proteomes" id="UP000675920"/>
    </source>
</evidence>
<dbReference type="GO" id="GO:0008168">
    <property type="term" value="F:methyltransferase activity"/>
    <property type="evidence" value="ECO:0007669"/>
    <property type="project" value="UniProtKB-KW"/>
</dbReference>
<proteinExistence type="predicted"/>
<dbReference type="InterPro" id="IPR013217">
    <property type="entry name" value="Methyltransf_12"/>
</dbReference>
<reference evidence="3" key="2">
    <citation type="journal article" date="2003" name="Trends Biochem. Sci.">
        <title>Many paths to methyltransfer: a chronicle of convergence.</title>
        <authorList>
            <person name="Schubert H.L."/>
            <person name="Blumenthal R.M."/>
            <person name="Cheng X."/>
        </authorList>
    </citation>
    <scope>NUCLEOTIDE SEQUENCE</scope>
</reference>
<dbReference type="OrthoDB" id="5513623at2"/>
<keyword evidence="2" id="KW-1185">Reference proteome</keyword>
<name>A0A8B6X512_9BURK</name>
<keyword evidence="3" id="KW-0808">Transferase</keyword>
<dbReference type="GO" id="GO:0032259">
    <property type="term" value="P:methylation"/>
    <property type="evidence" value="ECO:0007669"/>
    <property type="project" value="UniProtKB-KW"/>
</dbReference>
<dbReference type="AlphaFoldDB" id="A0A8B6X512"/>
<organism evidence="2 3">
    <name type="scientific">Derxia gummosa DSM 723</name>
    <dbReference type="NCBI Taxonomy" id="1121388"/>
    <lineage>
        <taxon>Bacteria</taxon>
        <taxon>Pseudomonadati</taxon>
        <taxon>Pseudomonadota</taxon>
        <taxon>Betaproteobacteria</taxon>
        <taxon>Burkholderiales</taxon>
        <taxon>Alcaligenaceae</taxon>
        <taxon>Derxia</taxon>
    </lineage>
</organism>
<dbReference type="EC" id="2.1.1.-" evidence="3"/>
<accession>A0A8B6X512</accession>
<reference evidence="3" key="1">
    <citation type="journal article" date="2002" name="Curr. Opin. Struct. Biol.">
        <title>SAM (dependent) I AM: the S-adenosylmethionine-dependent methyltransferase fold.</title>
        <authorList>
            <person name="Martin J.L."/>
            <person name="McMillan F.M."/>
        </authorList>
    </citation>
    <scope>NUCLEOTIDE SEQUENCE</scope>
</reference>
<dbReference type="CDD" id="cd02440">
    <property type="entry name" value="AdoMet_MTases"/>
    <property type="match status" value="1"/>
</dbReference>
<dbReference type="InterPro" id="IPR029063">
    <property type="entry name" value="SAM-dependent_MTases_sf"/>
</dbReference>
<sequence length="229" mass="25151">MHLLDRATVIHYHRHRIAEHGLGTPGALGWREPRSQQARFEAIAAAADFSHARVLDIGCGTADLLPYLAARFEGIRYHGIDTVPEFIAHAAERHGPAHPGARFELGNAFDFARPLPPAEVVVACGALGYRSREPDFVWNALRHLWAATLRTLVFTVLDAAVFPAHPLLVGQDVAEVEGFCRRLTPNVRVLRGVAGDDVTVVLHALPVTDDHDMHAIPVPLSESFLPREN</sequence>
<evidence type="ECO:0000259" key="1">
    <source>
        <dbReference type="Pfam" id="PF08242"/>
    </source>
</evidence>
<dbReference type="Gene3D" id="3.40.50.150">
    <property type="entry name" value="Vaccinia Virus protein VP39"/>
    <property type="match status" value="1"/>
</dbReference>
<dbReference type="SUPFAM" id="SSF53335">
    <property type="entry name" value="S-adenosyl-L-methionine-dependent methyltransferases"/>
    <property type="match status" value="1"/>
</dbReference>
<evidence type="ECO:0000313" key="3">
    <source>
        <dbReference type="RefSeq" id="WP_028311978.1"/>
    </source>
</evidence>